<evidence type="ECO:0000313" key="3">
    <source>
        <dbReference type="Proteomes" id="UP000559027"/>
    </source>
</evidence>
<dbReference type="Proteomes" id="UP000559027">
    <property type="component" value="Unassembled WGS sequence"/>
</dbReference>
<keyword evidence="3" id="KW-1185">Reference proteome</keyword>
<accession>A0A8H5LKN4</accession>
<dbReference type="AlphaFoldDB" id="A0A8H5LKN4"/>
<name>A0A8H5LKN4_9AGAR</name>
<proteinExistence type="predicted"/>
<feature type="chain" id="PRO_5034610145" evidence="1">
    <location>
        <begin position="26"/>
        <end position="165"/>
    </location>
</feature>
<protein>
    <submittedName>
        <fullName evidence="2">Uncharacterized protein</fullName>
    </submittedName>
</protein>
<organism evidence="2 3">
    <name type="scientific">Leucocoprinus leucothites</name>
    <dbReference type="NCBI Taxonomy" id="201217"/>
    <lineage>
        <taxon>Eukaryota</taxon>
        <taxon>Fungi</taxon>
        <taxon>Dikarya</taxon>
        <taxon>Basidiomycota</taxon>
        <taxon>Agaricomycotina</taxon>
        <taxon>Agaricomycetes</taxon>
        <taxon>Agaricomycetidae</taxon>
        <taxon>Agaricales</taxon>
        <taxon>Agaricineae</taxon>
        <taxon>Agaricaceae</taxon>
        <taxon>Leucocoprinus</taxon>
    </lineage>
</organism>
<sequence>MFTLFTQIAISSLILILPLFSRVAALCLPCQAQFRRPELSRQWMLHPLDPTAGDIRILNPSYRSVWLNGELQLVTWNTTDVDLRGGDSECQVYLGQWDWNTRDFRKVFFDFPLATNCSLHDGNTTVRVPKDDKFKPANNWVVVLFNRNSEDHSPPFTIAAPPGGQ</sequence>
<keyword evidence="1" id="KW-0732">Signal</keyword>
<feature type="signal peptide" evidence="1">
    <location>
        <begin position="1"/>
        <end position="25"/>
    </location>
</feature>
<evidence type="ECO:0000313" key="2">
    <source>
        <dbReference type="EMBL" id="KAF5360727.1"/>
    </source>
</evidence>
<comment type="caution">
    <text evidence="2">The sequence shown here is derived from an EMBL/GenBank/DDBJ whole genome shotgun (WGS) entry which is preliminary data.</text>
</comment>
<dbReference type="OrthoDB" id="2339190at2759"/>
<reference evidence="2 3" key="1">
    <citation type="journal article" date="2020" name="ISME J.">
        <title>Uncovering the hidden diversity of litter-decomposition mechanisms in mushroom-forming fungi.</title>
        <authorList>
            <person name="Floudas D."/>
            <person name="Bentzer J."/>
            <person name="Ahren D."/>
            <person name="Johansson T."/>
            <person name="Persson P."/>
            <person name="Tunlid A."/>
        </authorList>
    </citation>
    <scope>NUCLEOTIDE SEQUENCE [LARGE SCALE GENOMIC DNA]</scope>
    <source>
        <strain evidence="2 3">CBS 146.42</strain>
    </source>
</reference>
<gene>
    <name evidence="2" type="ORF">D9756_004657</name>
</gene>
<dbReference type="EMBL" id="JAACJO010000003">
    <property type="protein sequence ID" value="KAF5360727.1"/>
    <property type="molecule type" value="Genomic_DNA"/>
</dbReference>
<evidence type="ECO:0000256" key="1">
    <source>
        <dbReference type="SAM" id="SignalP"/>
    </source>
</evidence>